<accession>A0A6A6W479</accession>
<dbReference type="GeneID" id="54483446"/>
<dbReference type="Proteomes" id="UP000799437">
    <property type="component" value="Unassembled WGS sequence"/>
</dbReference>
<dbReference type="OrthoDB" id="5068061at2759"/>
<organism evidence="2 3">
    <name type="scientific">Pseudovirgaria hyperparasitica</name>
    <dbReference type="NCBI Taxonomy" id="470096"/>
    <lineage>
        <taxon>Eukaryota</taxon>
        <taxon>Fungi</taxon>
        <taxon>Dikarya</taxon>
        <taxon>Ascomycota</taxon>
        <taxon>Pezizomycotina</taxon>
        <taxon>Dothideomycetes</taxon>
        <taxon>Dothideomycetes incertae sedis</taxon>
        <taxon>Acrospermales</taxon>
        <taxon>Acrospermaceae</taxon>
        <taxon>Pseudovirgaria</taxon>
    </lineage>
</organism>
<evidence type="ECO:0000313" key="3">
    <source>
        <dbReference type="Proteomes" id="UP000799437"/>
    </source>
</evidence>
<sequence length="626" mass="71695">MTRQIWDPYQTLNLNSHQDGEGVLCCVGRSVSRWNARCQYKIPDSDLVQIRIMINNMMAFSPCDSAIALSKLAKLCLCPSVHSNQKVEVVAKWKRKVYEEARNYEDSQRLRTENLRLIGKLAAERHEKSRLQEIVYSSSEPVHLALSDSSESTVSEIHEIDRHMFFRLSTPPGRLGHEQGLQQAEVDNENLKTRINQLEIAYAERARDAEELRTFLEYQKAEFNAELAQERESAREYQQVLQQGRAAVEDLQTSQDHLIEALQADIADKSVVLKKYESEMTEKAAKNLTLVNKIDRLTAQLDSESRNTKQLREDLEKVGNSEYSLVARISALEARLATELRKSEQLRQSLVTAHDAENEAVRQREHYHAQSLAYEASTNRLKKQIEAELQRRRELISEIETLRSLAQDNILGGSTRARARPRDERFSAAYTEDDNISLGRRDSVNSDAIEDLPQPLQFQKLSLGTAIGTDFRTETMLLEEIISLRQQLMNERDITYKLREEWDPIVARHESDMAGLKAKLVTQETINTKLEGILTMNDERGKERERKLRVQLESLQISLLQTQVELSNSSARNKFFASNQQRHLEQIIDLEAQLATKPAAVFGAKIGDFGRRIFGSLRSTWSNMIG</sequence>
<evidence type="ECO:0000313" key="2">
    <source>
        <dbReference type="EMBL" id="KAF2756834.1"/>
    </source>
</evidence>
<gene>
    <name evidence="2" type="ORF">EJ05DRAFT_45160</name>
</gene>
<evidence type="ECO:0000256" key="1">
    <source>
        <dbReference type="SAM" id="Coils"/>
    </source>
</evidence>
<keyword evidence="1" id="KW-0175">Coiled coil</keyword>
<name>A0A6A6W479_9PEZI</name>
<protein>
    <submittedName>
        <fullName evidence="2">Uncharacterized protein</fullName>
    </submittedName>
</protein>
<dbReference type="EMBL" id="ML996574">
    <property type="protein sequence ID" value="KAF2756834.1"/>
    <property type="molecule type" value="Genomic_DNA"/>
</dbReference>
<feature type="coiled-coil region" evidence="1">
    <location>
        <begin position="181"/>
        <end position="349"/>
    </location>
</feature>
<feature type="coiled-coil region" evidence="1">
    <location>
        <begin position="378"/>
        <end position="405"/>
    </location>
</feature>
<dbReference type="AlphaFoldDB" id="A0A6A6W479"/>
<proteinExistence type="predicted"/>
<reference evidence="2" key="1">
    <citation type="journal article" date="2020" name="Stud. Mycol.">
        <title>101 Dothideomycetes genomes: a test case for predicting lifestyles and emergence of pathogens.</title>
        <authorList>
            <person name="Haridas S."/>
            <person name="Albert R."/>
            <person name="Binder M."/>
            <person name="Bloem J."/>
            <person name="Labutti K."/>
            <person name="Salamov A."/>
            <person name="Andreopoulos B."/>
            <person name="Baker S."/>
            <person name="Barry K."/>
            <person name="Bills G."/>
            <person name="Bluhm B."/>
            <person name="Cannon C."/>
            <person name="Castanera R."/>
            <person name="Culley D."/>
            <person name="Daum C."/>
            <person name="Ezra D."/>
            <person name="Gonzalez J."/>
            <person name="Henrissat B."/>
            <person name="Kuo A."/>
            <person name="Liang C."/>
            <person name="Lipzen A."/>
            <person name="Lutzoni F."/>
            <person name="Magnuson J."/>
            <person name="Mondo S."/>
            <person name="Nolan M."/>
            <person name="Ohm R."/>
            <person name="Pangilinan J."/>
            <person name="Park H.-J."/>
            <person name="Ramirez L."/>
            <person name="Alfaro M."/>
            <person name="Sun H."/>
            <person name="Tritt A."/>
            <person name="Yoshinaga Y."/>
            <person name="Zwiers L.-H."/>
            <person name="Turgeon B."/>
            <person name="Goodwin S."/>
            <person name="Spatafora J."/>
            <person name="Crous P."/>
            <person name="Grigoriev I."/>
        </authorList>
    </citation>
    <scope>NUCLEOTIDE SEQUENCE</scope>
    <source>
        <strain evidence="2">CBS 121739</strain>
    </source>
</reference>
<keyword evidence="3" id="KW-1185">Reference proteome</keyword>
<dbReference type="RefSeq" id="XP_033599285.1">
    <property type="nucleotide sequence ID" value="XM_033742392.1"/>
</dbReference>